<dbReference type="PROSITE" id="PS00973">
    <property type="entry name" value="USP_2"/>
    <property type="match status" value="1"/>
</dbReference>
<dbReference type="InterPro" id="IPR018200">
    <property type="entry name" value="USP_CS"/>
</dbReference>
<evidence type="ECO:0000256" key="2">
    <source>
        <dbReference type="SAM" id="MobiDB-lite"/>
    </source>
</evidence>
<dbReference type="EMBL" id="JAAALK010000287">
    <property type="protein sequence ID" value="KAG8060538.1"/>
    <property type="molecule type" value="Genomic_DNA"/>
</dbReference>
<name>A0A8J5S036_ZIZPA</name>
<gene>
    <name evidence="4" type="ORF">GUJ93_ZPchr0002g26437</name>
</gene>
<evidence type="ECO:0000313" key="4">
    <source>
        <dbReference type="EMBL" id="KAG8060538.1"/>
    </source>
</evidence>
<evidence type="ECO:0000256" key="1">
    <source>
        <dbReference type="ARBA" id="ARBA00009085"/>
    </source>
</evidence>
<reference evidence="4" key="1">
    <citation type="journal article" date="2021" name="bioRxiv">
        <title>Whole Genome Assembly and Annotation of Northern Wild Rice, Zizania palustris L., Supports a Whole Genome Duplication in the Zizania Genus.</title>
        <authorList>
            <person name="Haas M."/>
            <person name="Kono T."/>
            <person name="Macchietto M."/>
            <person name="Millas R."/>
            <person name="McGilp L."/>
            <person name="Shao M."/>
            <person name="Duquette J."/>
            <person name="Hirsch C.N."/>
            <person name="Kimball J."/>
        </authorList>
    </citation>
    <scope>NUCLEOTIDE SEQUENCE</scope>
    <source>
        <tissue evidence="4">Fresh leaf tissue</tissue>
    </source>
</reference>
<evidence type="ECO:0000259" key="3">
    <source>
        <dbReference type="PROSITE" id="PS50235"/>
    </source>
</evidence>
<dbReference type="PANTHER" id="PTHR24006">
    <property type="entry name" value="UBIQUITIN CARBOXYL-TERMINAL HYDROLASE"/>
    <property type="match status" value="1"/>
</dbReference>
<feature type="region of interest" description="Disordered" evidence="2">
    <location>
        <begin position="273"/>
        <end position="292"/>
    </location>
</feature>
<dbReference type="GO" id="GO:0005829">
    <property type="term" value="C:cytosol"/>
    <property type="evidence" value="ECO:0007669"/>
    <property type="project" value="TreeGrafter"/>
</dbReference>
<reference evidence="4" key="2">
    <citation type="submission" date="2021-02" db="EMBL/GenBank/DDBJ databases">
        <authorList>
            <person name="Kimball J.A."/>
            <person name="Haas M.W."/>
            <person name="Macchietto M."/>
            <person name="Kono T."/>
            <person name="Duquette J."/>
            <person name="Shao M."/>
        </authorList>
    </citation>
    <scope>NUCLEOTIDE SEQUENCE</scope>
    <source>
        <tissue evidence="4">Fresh leaf tissue</tissue>
    </source>
</reference>
<dbReference type="AlphaFoldDB" id="A0A8J5S036"/>
<organism evidence="4 5">
    <name type="scientific">Zizania palustris</name>
    <name type="common">Northern wild rice</name>
    <dbReference type="NCBI Taxonomy" id="103762"/>
    <lineage>
        <taxon>Eukaryota</taxon>
        <taxon>Viridiplantae</taxon>
        <taxon>Streptophyta</taxon>
        <taxon>Embryophyta</taxon>
        <taxon>Tracheophyta</taxon>
        <taxon>Spermatophyta</taxon>
        <taxon>Magnoliopsida</taxon>
        <taxon>Liliopsida</taxon>
        <taxon>Poales</taxon>
        <taxon>Poaceae</taxon>
        <taxon>BOP clade</taxon>
        <taxon>Oryzoideae</taxon>
        <taxon>Oryzeae</taxon>
        <taxon>Zizaniinae</taxon>
        <taxon>Zizania</taxon>
    </lineage>
</organism>
<accession>A0A8J5S036</accession>
<dbReference type="InterPro" id="IPR028889">
    <property type="entry name" value="USP"/>
</dbReference>
<keyword evidence="5" id="KW-1185">Reference proteome</keyword>
<dbReference type="PANTHER" id="PTHR24006:SF784">
    <property type="entry name" value="OS02G0795000 PROTEIN"/>
    <property type="match status" value="1"/>
</dbReference>
<comment type="similarity">
    <text evidence="1">Belongs to the peptidase C19 family.</text>
</comment>
<feature type="compositionally biased region" description="Polar residues" evidence="2">
    <location>
        <begin position="273"/>
        <end position="289"/>
    </location>
</feature>
<dbReference type="InterPro" id="IPR050164">
    <property type="entry name" value="Peptidase_C19"/>
</dbReference>
<dbReference type="InterPro" id="IPR001394">
    <property type="entry name" value="Peptidase_C19_UCH"/>
</dbReference>
<dbReference type="Proteomes" id="UP000729402">
    <property type="component" value="Unassembled WGS sequence"/>
</dbReference>
<proteinExistence type="inferred from homology"/>
<feature type="domain" description="USP" evidence="3">
    <location>
        <begin position="1"/>
        <end position="214"/>
    </location>
</feature>
<evidence type="ECO:0000313" key="5">
    <source>
        <dbReference type="Proteomes" id="UP000729402"/>
    </source>
</evidence>
<comment type="caution">
    <text evidence="4">The sequence shown here is derived from an EMBL/GenBank/DDBJ whole genome shotgun (WGS) entry which is preliminary data.</text>
</comment>
<dbReference type="PROSITE" id="PS50235">
    <property type="entry name" value="USP_3"/>
    <property type="match status" value="1"/>
</dbReference>
<dbReference type="GO" id="GO:0005634">
    <property type="term" value="C:nucleus"/>
    <property type="evidence" value="ECO:0007669"/>
    <property type="project" value="TreeGrafter"/>
</dbReference>
<dbReference type="GO" id="GO:0016579">
    <property type="term" value="P:protein deubiquitination"/>
    <property type="evidence" value="ECO:0007669"/>
    <property type="project" value="InterPro"/>
</dbReference>
<sequence length="805" mass="88310">MVSLLESMHKCCLPSGIPSESPSAYEKSLVHRIFGGCLRSQVRCTSCSHCSNKFDPFLDLSLEIANAATLVKALQNFTEEELLDGGEKQYNCECCMQKVIAKKRFMIDKAPSVLTIHLKRFSPFNPRQKIDKKVEFQSTLNLEPYVSNSEGMEFKYSLYGVLVHAGWNTQSGHYYCFVRTSSGIWHNLDDNQVNQVHEADVLRQKAYMLFYVRDRLRNSVVDNDNGAVDSAVNKMVPDKITCMNGAIKKGLVETTLSVSSFVKGGVNVQKQNSDSAQSNIISNAPQNQCSKKHGGTEVLETATSPNDEPSSSQRAPCICPDVSAAVILLTKTEQVTSNNQREITSPAQADVFVLRNASCNQKAYEKPSQEHQIETDDVFTHSGENAPAALSVCGVADGLLGANGQTFEPHTGPCPATFPTCNDSVGLLGTNGVASEPRIDSIPAAFPVGHGANVLSGPYGQASGPADPFCKPTPNISYTTAIAQIIPTEDTAVSNGTKSSDDISGSTDAKELTEFAKKYDEQVTMMELSAKNSCDIANTDEQTSVQNNTLKVGKDTARDTDNIASVEEQVLNHPLAEQVKSEKQICLEVSAPLICSEDSTQLLDKDPGNGNLHKKMDFKSKKHMKYPVSLFFGPKQLLLRASVKLHKKRKFKGSKRCRACSVDIESVAIDQQTSTSETIFSKSISHKLHRRKCSCAGASSEDYAQRFEKKLHIDGSTISVPMDSKDATLTSAELRSSCISYVANQNDSRNSVHANDRAPWHFNLLTRGLREITVPRWDNTDTKNTNESELLYSRTSSISFVLDEW</sequence>
<dbReference type="Pfam" id="PF00443">
    <property type="entry name" value="UCH"/>
    <property type="match status" value="1"/>
</dbReference>
<dbReference type="OrthoDB" id="420187at2759"/>
<protein>
    <recommendedName>
        <fullName evidence="3">USP domain-containing protein</fullName>
    </recommendedName>
</protein>
<dbReference type="GO" id="GO:0004843">
    <property type="term" value="F:cysteine-type deubiquitinase activity"/>
    <property type="evidence" value="ECO:0007669"/>
    <property type="project" value="InterPro"/>
</dbReference>